<name>A0ABT9G5X2_LEPDI</name>
<dbReference type="PANTHER" id="PTHR46523:SF1">
    <property type="entry name" value="DCTP PYROPHOSPHATASE 1"/>
    <property type="match status" value="1"/>
</dbReference>
<dbReference type="CDD" id="cd11537">
    <property type="entry name" value="NTP-PPase_RS21-C6_like"/>
    <property type="match status" value="1"/>
</dbReference>
<dbReference type="InterPro" id="IPR052555">
    <property type="entry name" value="dCTP_Pyrophosphatase"/>
</dbReference>
<gene>
    <name evidence="2" type="ORF">Q8X39_14655</name>
</gene>
<dbReference type="InterPro" id="IPR025984">
    <property type="entry name" value="DCTPP"/>
</dbReference>
<dbReference type="Proteomes" id="UP001235760">
    <property type="component" value="Unassembled WGS sequence"/>
</dbReference>
<sequence>MNTALPAGLLDVATLQRRLRAFSDARGWEPYQTPKNLAMAMVVEAGELVEIFQWMTPEASARVAEQPDVQRHLGEEMADVMVYLLQIADRCGIDVAAAIDRKMALNAAKYPAPAPADAADPTPVLGANGKLTVRGTDPA</sequence>
<organism evidence="2 3">
    <name type="scientific">Leptothrix discophora</name>
    <dbReference type="NCBI Taxonomy" id="89"/>
    <lineage>
        <taxon>Bacteria</taxon>
        <taxon>Pseudomonadati</taxon>
        <taxon>Pseudomonadota</taxon>
        <taxon>Betaproteobacteria</taxon>
        <taxon>Burkholderiales</taxon>
        <taxon>Sphaerotilaceae</taxon>
        <taxon>Leptothrix</taxon>
    </lineage>
</organism>
<evidence type="ECO:0000313" key="3">
    <source>
        <dbReference type="Proteomes" id="UP001235760"/>
    </source>
</evidence>
<evidence type="ECO:0000313" key="2">
    <source>
        <dbReference type="EMBL" id="MDP4301880.1"/>
    </source>
</evidence>
<dbReference type="RefSeq" id="WP_305750422.1">
    <property type="nucleotide sequence ID" value="NZ_JAUZEE010000007.1"/>
</dbReference>
<proteinExistence type="predicted"/>
<dbReference type="Pfam" id="PF12643">
    <property type="entry name" value="MazG-like"/>
    <property type="match status" value="1"/>
</dbReference>
<dbReference type="PANTHER" id="PTHR46523">
    <property type="entry name" value="DCTP PYROPHOSPHATASE 1"/>
    <property type="match status" value="1"/>
</dbReference>
<evidence type="ECO:0000256" key="1">
    <source>
        <dbReference type="SAM" id="MobiDB-lite"/>
    </source>
</evidence>
<protein>
    <submittedName>
        <fullName evidence="2">Nucleotide pyrophosphohydrolase</fullName>
    </submittedName>
</protein>
<dbReference type="SUPFAM" id="SSF101386">
    <property type="entry name" value="all-alpha NTP pyrophosphatases"/>
    <property type="match status" value="1"/>
</dbReference>
<keyword evidence="3" id="KW-1185">Reference proteome</keyword>
<feature type="region of interest" description="Disordered" evidence="1">
    <location>
        <begin position="112"/>
        <end position="139"/>
    </location>
</feature>
<feature type="compositionally biased region" description="Low complexity" evidence="1">
    <location>
        <begin position="112"/>
        <end position="123"/>
    </location>
</feature>
<reference evidence="2 3" key="1">
    <citation type="submission" date="2023-08" db="EMBL/GenBank/DDBJ databases">
        <authorList>
            <person name="Roldan D.M."/>
            <person name="Menes R.J."/>
        </authorList>
    </citation>
    <scope>NUCLEOTIDE SEQUENCE [LARGE SCALE GENOMIC DNA]</scope>
    <source>
        <strain evidence="2 3">CCM 2812</strain>
    </source>
</reference>
<dbReference type="Gene3D" id="1.10.287.1080">
    <property type="entry name" value="MazG-like"/>
    <property type="match status" value="1"/>
</dbReference>
<dbReference type="EMBL" id="JAUZEE010000007">
    <property type="protein sequence ID" value="MDP4301880.1"/>
    <property type="molecule type" value="Genomic_DNA"/>
</dbReference>
<accession>A0ABT9G5X2</accession>
<comment type="caution">
    <text evidence="2">The sequence shown here is derived from an EMBL/GenBank/DDBJ whole genome shotgun (WGS) entry which is preliminary data.</text>
</comment>